<dbReference type="RefSeq" id="WP_243068135.1">
    <property type="nucleotide sequence ID" value="NZ_JAIVFK010000015.1"/>
</dbReference>
<evidence type="ECO:0000313" key="3">
    <source>
        <dbReference type="Proteomes" id="UP001139104"/>
    </source>
</evidence>
<dbReference type="InterPro" id="IPR033469">
    <property type="entry name" value="CYTH-like_dom_sf"/>
</dbReference>
<dbReference type="SUPFAM" id="SSF55154">
    <property type="entry name" value="CYTH-like phosphatases"/>
    <property type="match status" value="1"/>
</dbReference>
<proteinExistence type="predicted"/>
<evidence type="ECO:0000313" key="2">
    <source>
        <dbReference type="EMBL" id="MCI4684228.1"/>
    </source>
</evidence>
<feature type="domain" description="CYTH" evidence="1">
    <location>
        <begin position="1"/>
        <end position="111"/>
    </location>
</feature>
<keyword evidence="3" id="KW-1185">Reference proteome</keyword>
<comment type="caution">
    <text evidence="2">The sequence shown here is derived from an EMBL/GenBank/DDBJ whole genome shotgun (WGS) entry which is preliminary data.</text>
</comment>
<dbReference type="PANTHER" id="PTHR40114:SF1">
    <property type="entry name" value="SLR0698 PROTEIN"/>
    <property type="match status" value="1"/>
</dbReference>
<evidence type="ECO:0000259" key="1">
    <source>
        <dbReference type="PROSITE" id="PS51707"/>
    </source>
</evidence>
<dbReference type="Pfam" id="PF01928">
    <property type="entry name" value="CYTH"/>
    <property type="match status" value="1"/>
</dbReference>
<organism evidence="2 3">
    <name type="scientific">Candidatus Rhodoblastus alkanivorans</name>
    <dbReference type="NCBI Taxonomy" id="2954117"/>
    <lineage>
        <taxon>Bacteria</taxon>
        <taxon>Pseudomonadati</taxon>
        <taxon>Pseudomonadota</taxon>
        <taxon>Alphaproteobacteria</taxon>
        <taxon>Hyphomicrobiales</taxon>
        <taxon>Rhodoblastaceae</taxon>
        <taxon>Rhodoblastus</taxon>
    </lineage>
</organism>
<dbReference type="Proteomes" id="UP001139104">
    <property type="component" value="Unassembled WGS sequence"/>
</dbReference>
<protein>
    <submittedName>
        <fullName evidence="2">Adenylate cyclase</fullName>
    </submittedName>
</protein>
<dbReference type="EMBL" id="JAIVFP010000001">
    <property type="protein sequence ID" value="MCI4684228.1"/>
    <property type="molecule type" value="Genomic_DNA"/>
</dbReference>
<reference evidence="2" key="1">
    <citation type="journal article" date="2022" name="ISME J.">
        <title>Identification of active gaseous-alkane degraders at natural gas seeps.</title>
        <authorList>
            <person name="Farhan Ul Haque M."/>
            <person name="Hernandez M."/>
            <person name="Crombie A.T."/>
            <person name="Murrell J.C."/>
        </authorList>
    </citation>
    <scope>NUCLEOTIDE SEQUENCE</scope>
    <source>
        <strain evidence="2">PC2</strain>
    </source>
</reference>
<dbReference type="InterPro" id="IPR023577">
    <property type="entry name" value="CYTH_domain"/>
</dbReference>
<sequence length="137" mass="15651">MRVRIARGKAWLTVKSDRSGPSRLEFEYEIPPSDAEEMLKRICGKAIFVKTRHKVRHAGNIWLVDVYSGQLSGIVLAEFELQHIDQVFELPKWIGQEVTHNERFHKRAIGRLCREAGRPLSVAELLNGDQEGISAEM</sequence>
<dbReference type="PANTHER" id="PTHR40114">
    <property type="entry name" value="SLR0698 PROTEIN"/>
    <property type="match status" value="1"/>
</dbReference>
<dbReference type="PROSITE" id="PS51707">
    <property type="entry name" value="CYTH"/>
    <property type="match status" value="1"/>
</dbReference>
<dbReference type="InterPro" id="IPR012042">
    <property type="entry name" value="NeuTTM/CthTTM-like"/>
</dbReference>
<name>A0ABS9Z9C3_9HYPH</name>
<accession>A0ABS9Z9C3</accession>
<dbReference type="Gene3D" id="2.40.320.10">
    <property type="entry name" value="Hypothetical Protein Pfu-838710-001"/>
    <property type="match status" value="1"/>
</dbReference>
<gene>
    <name evidence="2" type="ORF">K2U94_15905</name>
</gene>